<feature type="compositionally biased region" description="Polar residues" evidence="5">
    <location>
        <begin position="17"/>
        <end position="26"/>
    </location>
</feature>
<evidence type="ECO:0000256" key="3">
    <source>
        <dbReference type="ARBA" id="ARBA00022989"/>
    </source>
</evidence>
<reference evidence="7 8" key="1">
    <citation type="journal article" date="2016" name="Genome Biol. Evol.">
        <title>Divergent and convergent evolution of fungal pathogenicity.</title>
        <authorList>
            <person name="Shang Y."/>
            <person name="Xiao G."/>
            <person name="Zheng P."/>
            <person name="Cen K."/>
            <person name="Zhan S."/>
            <person name="Wang C."/>
        </authorList>
    </citation>
    <scope>NUCLEOTIDE SEQUENCE [LARGE SCALE GENOMIC DNA]</scope>
    <source>
        <strain evidence="7 8">RCEF 2490</strain>
    </source>
</reference>
<feature type="region of interest" description="Disordered" evidence="5">
    <location>
        <begin position="1"/>
        <end position="68"/>
    </location>
</feature>
<accession>A0A167ZQV4</accession>
<evidence type="ECO:0000256" key="1">
    <source>
        <dbReference type="ARBA" id="ARBA00004370"/>
    </source>
</evidence>
<dbReference type="Proteomes" id="UP000078544">
    <property type="component" value="Unassembled WGS sequence"/>
</dbReference>
<feature type="region of interest" description="Disordered" evidence="5">
    <location>
        <begin position="302"/>
        <end position="377"/>
    </location>
</feature>
<feature type="region of interest" description="Disordered" evidence="5">
    <location>
        <begin position="108"/>
        <end position="152"/>
    </location>
</feature>
<keyword evidence="8" id="KW-1185">Reference proteome</keyword>
<feature type="compositionally biased region" description="Polar residues" evidence="5">
    <location>
        <begin position="330"/>
        <end position="344"/>
    </location>
</feature>
<evidence type="ECO:0000256" key="4">
    <source>
        <dbReference type="ARBA" id="ARBA00023136"/>
    </source>
</evidence>
<sequence length="1087" mass="121550">MPPRPAGHQRPRFSSWDPDTSANDTFQKPILPSLHGTPSSRRQYSYGAEVEPVHSRQGQALRRNQTKDINSAVKTALSRPASEINENGVHSIQMQRTAKLNANGRAAPLQLGHSKPSHLSFPSATVPSGPSQDALDDLDAEDSDNDDARSFGLESDLYGDATIDSTPADVPLTSLTQPSVLHNLKDLTVTSLANNTSLRRGSAMDSEDEVDLVRQPLQDGSKGQANTASGTLPLHAAPRRPTNMNPPLQGRIQEDEDKNGREEIEDSDASHVTETRSDEEVQLNSRDLRHTLNTNTPARHNAHARVRLGGPLPALPRRQMSMDPADATKNRISSIGTRRANSVPQFGRRESNGHPGEVRASSESASSSHDTSDSGRWLSRATATSNFSSLFAHAKHLAASSSPFGLGRRYPSDESERDAAIGREIDEAEAEVARDRRERAAAEARQRWRQRKDWFTSFLPFSRSSPHETNGIFNLLQLLNPLTYVRALVWLANMMLDAIMRPIHYIIPDDVWDRLSSVFEFLPHVLAGLLAFVFAFVVATQLAGSTDGDWARDVIKNSWRTFDDVRHKVYDFTPRFTWPKRDRWVDIDDLWDNDDAARDKVEAFLSRMEEEFLGLQRARNIHDASLKKLETIVPSIVHMELGDGRPVVSQEFWHAIRDLIHGDGGFLAFDKVGSDFEISSERQWRAIALRLTRDPTVVSKFNTTMAEFESRISGKMANFWDTWVRENDDKIAQMLGSAVDQIKSAGSQKEFEERLGRIVKEQLSSQAESQRGQVVTREEFLRHLQNEFVAHRSEVKAELEHLQPQLQDMVKQSVQLMSKEMPEGVARADLVSLVNGIVRKALADVNLEALAKGSIHRHWDTELRHQINYFAVGAGAAVDARHSSSTFDPRHEGVVTPAQYEAGYRGPRPFPPVAALDSWQDAGDCWCAARSVNHRGNPHGASLAIHLRQPVVPQHVVIEHILPGATSEPGARPKLIEIWAEFPHQSPEVRDRILDFSAVFFPDDEVADWDFTPPDYPPRFVKISRFVYDGAADAFDGVYVHRLSRELEELGAATDHVIVRAVTNYGAQHHTCFYRVRLYGLNPELAG</sequence>
<protein>
    <submittedName>
        <fullName evidence="7">Spindle pole body-associated protein sad1</fullName>
    </submittedName>
</protein>
<feature type="compositionally biased region" description="Polar residues" evidence="5">
    <location>
        <begin position="221"/>
        <end position="230"/>
    </location>
</feature>
<dbReference type="Gene3D" id="2.60.120.260">
    <property type="entry name" value="Galactose-binding domain-like"/>
    <property type="match status" value="1"/>
</dbReference>
<feature type="compositionally biased region" description="Polar residues" evidence="5">
    <location>
        <begin position="120"/>
        <end position="131"/>
    </location>
</feature>
<keyword evidence="2" id="KW-0812">Transmembrane</keyword>
<feature type="region of interest" description="Disordered" evidence="5">
    <location>
        <begin position="218"/>
        <end position="282"/>
    </location>
</feature>
<keyword evidence="3" id="KW-1133">Transmembrane helix</keyword>
<dbReference type="GO" id="GO:0043495">
    <property type="term" value="F:protein-membrane adaptor activity"/>
    <property type="evidence" value="ECO:0007669"/>
    <property type="project" value="TreeGrafter"/>
</dbReference>
<evidence type="ECO:0000313" key="7">
    <source>
        <dbReference type="EMBL" id="KZZ92982.1"/>
    </source>
</evidence>
<feature type="compositionally biased region" description="Acidic residues" evidence="5">
    <location>
        <begin position="134"/>
        <end position="145"/>
    </location>
</feature>
<evidence type="ECO:0000259" key="6">
    <source>
        <dbReference type="PROSITE" id="PS51469"/>
    </source>
</evidence>
<comment type="subcellular location">
    <subcellularLocation>
        <location evidence="1">Membrane</location>
    </subcellularLocation>
</comment>
<gene>
    <name evidence="7" type="ORF">AAL_06014</name>
</gene>
<dbReference type="InterPro" id="IPR012919">
    <property type="entry name" value="SUN_dom"/>
</dbReference>
<feature type="domain" description="SUN" evidence="6">
    <location>
        <begin position="875"/>
        <end position="1083"/>
    </location>
</feature>
<feature type="compositionally biased region" description="Basic and acidic residues" evidence="5">
    <location>
        <begin position="258"/>
        <end position="279"/>
    </location>
</feature>
<dbReference type="InterPro" id="IPR045119">
    <property type="entry name" value="SUN1-5"/>
</dbReference>
<evidence type="ECO:0000256" key="2">
    <source>
        <dbReference type="ARBA" id="ARBA00022692"/>
    </source>
</evidence>
<dbReference type="GO" id="GO:0034993">
    <property type="term" value="C:meiotic nuclear membrane microtubule tethering complex"/>
    <property type="evidence" value="ECO:0007669"/>
    <property type="project" value="TreeGrafter"/>
</dbReference>
<comment type="caution">
    <text evidence="7">The sequence shown here is derived from an EMBL/GenBank/DDBJ whole genome shotgun (WGS) entry which is preliminary data.</text>
</comment>
<organism evidence="7 8">
    <name type="scientific">Moelleriella libera RCEF 2490</name>
    <dbReference type="NCBI Taxonomy" id="1081109"/>
    <lineage>
        <taxon>Eukaryota</taxon>
        <taxon>Fungi</taxon>
        <taxon>Dikarya</taxon>
        <taxon>Ascomycota</taxon>
        <taxon>Pezizomycotina</taxon>
        <taxon>Sordariomycetes</taxon>
        <taxon>Hypocreomycetidae</taxon>
        <taxon>Hypocreales</taxon>
        <taxon>Clavicipitaceae</taxon>
        <taxon>Moelleriella</taxon>
    </lineage>
</organism>
<keyword evidence="4" id="KW-0472">Membrane</keyword>
<dbReference type="STRING" id="1081109.A0A167ZQV4"/>
<dbReference type="EMBL" id="AZGY01000014">
    <property type="protein sequence ID" value="KZZ92982.1"/>
    <property type="molecule type" value="Genomic_DNA"/>
</dbReference>
<evidence type="ECO:0000256" key="5">
    <source>
        <dbReference type="SAM" id="MobiDB-lite"/>
    </source>
</evidence>
<proteinExistence type="predicted"/>
<dbReference type="PANTHER" id="PTHR12911">
    <property type="entry name" value="SAD1/UNC-84-LIKE PROTEIN-RELATED"/>
    <property type="match status" value="1"/>
</dbReference>
<evidence type="ECO:0000313" key="8">
    <source>
        <dbReference type="Proteomes" id="UP000078544"/>
    </source>
</evidence>
<name>A0A167ZQV4_9HYPO</name>
<dbReference type="OrthoDB" id="342281at2759"/>
<dbReference type="AlphaFoldDB" id="A0A167ZQV4"/>
<dbReference type="PROSITE" id="PS51469">
    <property type="entry name" value="SUN"/>
    <property type="match status" value="1"/>
</dbReference>
<dbReference type="PANTHER" id="PTHR12911:SF8">
    <property type="entry name" value="KLAROID PROTEIN-RELATED"/>
    <property type="match status" value="1"/>
</dbReference>